<reference evidence="1 2" key="1">
    <citation type="submission" date="2016-10" db="EMBL/GenBank/DDBJ databases">
        <title>The genome sequence of Colletotrichum fioriniae PJ7.</title>
        <authorList>
            <person name="Baroncelli R."/>
        </authorList>
    </citation>
    <scope>NUCLEOTIDE SEQUENCE [LARGE SCALE GENOMIC DNA]</scope>
    <source>
        <strain evidence="1 2">IMI 384185</strain>
    </source>
</reference>
<name>A0ABQ9SF25_9PEZI</name>
<accession>A0ABQ9SF25</accession>
<keyword evidence="2" id="KW-1185">Reference proteome</keyword>
<dbReference type="EMBL" id="MOPA01000007">
    <property type="protein sequence ID" value="KAK1535314.1"/>
    <property type="molecule type" value="Genomic_DNA"/>
</dbReference>
<organism evidence="1 2">
    <name type="scientific">Colletotrichum paranaense</name>
    <dbReference type="NCBI Taxonomy" id="1914294"/>
    <lineage>
        <taxon>Eukaryota</taxon>
        <taxon>Fungi</taxon>
        <taxon>Dikarya</taxon>
        <taxon>Ascomycota</taxon>
        <taxon>Pezizomycotina</taxon>
        <taxon>Sordariomycetes</taxon>
        <taxon>Hypocreomycetidae</taxon>
        <taxon>Glomerellales</taxon>
        <taxon>Glomerellaceae</taxon>
        <taxon>Colletotrichum</taxon>
        <taxon>Colletotrichum acutatum species complex</taxon>
    </lineage>
</organism>
<dbReference type="RefSeq" id="XP_060347253.1">
    <property type="nucleotide sequence ID" value="XM_060493123.1"/>
</dbReference>
<evidence type="ECO:0000313" key="1">
    <source>
        <dbReference type="EMBL" id="KAK1535314.1"/>
    </source>
</evidence>
<gene>
    <name evidence="1" type="ORF">CPAR01_08856</name>
</gene>
<evidence type="ECO:0000313" key="2">
    <source>
        <dbReference type="Proteomes" id="UP001241169"/>
    </source>
</evidence>
<proteinExistence type="predicted"/>
<comment type="caution">
    <text evidence="1">The sequence shown here is derived from an EMBL/GenBank/DDBJ whole genome shotgun (WGS) entry which is preliminary data.</text>
</comment>
<dbReference type="GeneID" id="85377022"/>
<protein>
    <submittedName>
        <fullName evidence="1">Uncharacterized protein</fullName>
    </submittedName>
</protein>
<dbReference type="Proteomes" id="UP001241169">
    <property type="component" value="Unassembled WGS sequence"/>
</dbReference>
<sequence>MVGLYRSCGVAFYLLGLVRLPSLRLPGFALFSCSLLQPGLDPRYSKPPAGFRSHQSHFPNWISRSCLPGRKKKKCSVSLGNLASPALPAGPKERYYEKR</sequence>